<dbReference type="Pfam" id="PF11164">
    <property type="entry name" value="DUF2948"/>
    <property type="match status" value="1"/>
</dbReference>
<evidence type="ECO:0000313" key="1">
    <source>
        <dbReference type="EMBL" id="RTR23734.1"/>
    </source>
</evidence>
<dbReference type="InterPro" id="IPR021335">
    <property type="entry name" value="DUF2948"/>
</dbReference>
<sequence length="156" mass="17258">MSVTPIRLRAEDAEDVNIVSACLQDAILPIGNMDFLPEERRFILLVSRFRWETADQPRPGPVADDDHESPYERVQCGVRVEGVTGVKRRGLDLKDRAQMLELLAITPEDGGLLLTFAGGACLRLEGERLRVLVEDVGDPWPTGLRPTHTEGAQQSA</sequence>
<reference evidence="1 2" key="1">
    <citation type="submission" date="2018-12" db="EMBL/GenBank/DDBJ databases">
        <authorList>
            <person name="Yang Y."/>
        </authorList>
    </citation>
    <scope>NUCLEOTIDE SEQUENCE [LARGE SCALE GENOMIC DNA]</scope>
    <source>
        <strain evidence="1 2">L-25-5w-1</strain>
    </source>
</reference>
<accession>A0A431VMX4</accession>
<dbReference type="EMBL" id="RXMA01000002">
    <property type="protein sequence ID" value="RTR23734.1"/>
    <property type="molecule type" value="Genomic_DNA"/>
</dbReference>
<evidence type="ECO:0000313" key="2">
    <source>
        <dbReference type="Proteomes" id="UP000277007"/>
    </source>
</evidence>
<name>A0A431VMX4_9PROT</name>
<dbReference type="OrthoDB" id="7352754at2"/>
<dbReference type="AlphaFoldDB" id="A0A431VMX4"/>
<comment type="caution">
    <text evidence="1">The sequence shown here is derived from an EMBL/GenBank/DDBJ whole genome shotgun (WGS) entry which is preliminary data.</text>
</comment>
<protein>
    <submittedName>
        <fullName evidence="1">DUF2948 family protein</fullName>
    </submittedName>
</protein>
<organism evidence="1 2">
    <name type="scientific">Azospirillum griseum</name>
    <dbReference type="NCBI Taxonomy" id="2496639"/>
    <lineage>
        <taxon>Bacteria</taxon>
        <taxon>Pseudomonadati</taxon>
        <taxon>Pseudomonadota</taxon>
        <taxon>Alphaproteobacteria</taxon>
        <taxon>Rhodospirillales</taxon>
        <taxon>Azospirillaceae</taxon>
        <taxon>Azospirillum</taxon>
    </lineage>
</organism>
<proteinExistence type="predicted"/>
<keyword evidence="2" id="KW-1185">Reference proteome</keyword>
<gene>
    <name evidence="1" type="ORF">EJ903_04235</name>
</gene>
<dbReference type="Proteomes" id="UP000277007">
    <property type="component" value="Unassembled WGS sequence"/>
</dbReference>
<dbReference type="RefSeq" id="WP_126612413.1">
    <property type="nucleotide sequence ID" value="NZ_JBHUCY010000010.1"/>
</dbReference>